<dbReference type="EMBL" id="UINC01001218">
    <property type="protein sequence ID" value="SUZ74666.1"/>
    <property type="molecule type" value="Genomic_DNA"/>
</dbReference>
<proteinExistence type="predicted"/>
<reference evidence="1" key="1">
    <citation type="submission" date="2018-05" db="EMBL/GenBank/DDBJ databases">
        <authorList>
            <person name="Lanie J.A."/>
            <person name="Ng W.-L."/>
            <person name="Kazmierczak K.M."/>
            <person name="Andrzejewski T.M."/>
            <person name="Davidsen T.M."/>
            <person name="Wayne K.J."/>
            <person name="Tettelin H."/>
            <person name="Glass J.I."/>
            <person name="Rusch D."/>
            <person name="Podicherti R."/>
            <person name="Tsui H.-C.T."/>
            <person name="Winkler M.E."/>
        </authorList>
    </citation>
    <scope>NUCLEOTIDE SEQUENCE</scope>
</reference>
<name>A0A381Q5N3_9ZZZZ</name>
<sequence>MRKQPKLTEPYLPLLISFTARRCSTTHCVLLVYSPSNLYDQPDKTD</sequence>
<evidence type="ECO:0000313" key="1">
    <source>
        <dbReference type="EMBL" id="SUZ74666.1"/>
    </source>
</evidence>
<protein>
    <submittedName>
        <fullName evidence="1">Uncharacterized protein</fullName>
    </submittedName>
</protein>
<dbReference type="AlphaFoldDB" id="A0A381Q5N3"/>
<organism evidence="1">
    <name type="scientific">marine metagenome</name>
    <dbReference type="NCBI Taxonomy" id="408172"/>
    <lineage>
        <taxon>unclassified sequences</taxon>
        <taxon>metagenomes</taxon>
        <taxon>ecological metagenomes</taxon>
    </lineage>
</organism>
<accession>A0A381Q5N3</accession>
<gene>
    <name evidence="1" type="ORF">METZ01_LOCUS27520</name>
</gene>